<keyword evidence="2" id="KW-1185">Reference proteome</keyword>
<dbReference type="EMBL" id="JBIEKR010000008">
    <property type="protein sequence ID" value="MFG6273484.1"/>
    <property type="molecule type" value="Genomic_DNA"/>
</dbReference>
<dbReference type="Proteomes" id="UP001605989">
    <property type="component" value="Unassembled WGS sequence"/>
</dbReference>
<evidence type="ECO:0000313" key="1">
    <source>
        <dbReference type="EMBL" id="MFG6273484.1"/>
    </source>
</evidence>
<reference evidence="1 2" key="1">
    <citation type="submission" date="2024-10" db="EMBL/GenBank/DDBJ databases">
        <authorList>
            <person name="Sang B.-I."/>
            <person name="Prabhaharan D."/>
        </authorList>
    </citation>
    <scope>NUCLEOTIDE SEQUENCE [LARGE SCALE GENOMIC DNA]</scope>
    <source>
        <strain evidence="1 2">MH</strain>
    </source>
</reference>
<gene>
    <name evidence="1" type="ORF">ACGTZG_09815</name>
</gene>
<sequence>MENPWKVGWSVDTIYWWGCKKNYGVYRLINPDEPDHVGNRVVWGGFETEEEAQVLADELNNAEKGDDHVR</sequence>
<evidence type="ECO:0008006" key="3">
    <source>
        <dbReference type="Google" id="ProtNLM"/>
    </source>
</evidence>
<name>A0ABW7DQQ8_9FIRM</name>
<dbReference type="RefSeq" id="WP_113855059.1">
    <property type="nucleotide sequence ID" value="NZ_CP011940.1"/>
</dbReference>
<comment type="caution">
    <text evidence="1">The sequence shown here is derived from an EMBL/GenBank/DDBJ whole genome shotgun (WGS) entry which is preliminary data.</text>
</comment>
<accession>A0ABW7DQQ8</accession>
<protein>
    <recommendedName>
        <fullName evidence="3">Methionine aminopeptidase</fullName>
    </recommendedName>
</protein>
<proteinExistence type="predicted"/>
<evidence type="ECO:0000313" key="2">
    <source>
        <dbReference type="Proteomes" id="UP001605989"/>
    </source>
</evidence>
<organism evidence="1 2">
    <name type="scientific">Megasphaera hexanoica</name>
    <dbReference type="NCBI Taxonomy" id="1675036"/>
    <lineage>
        <taxon>Bacteria</taxon>
        <taxon>Bacillati</taxon>
        <taxon>Bacillota</taxon>
        <taxon>Negativicutes</taxon>
        <taxon>Veillonellales</taxon>
        <taxon>Veillonellaceae</taxon>
        <taxon>Megasphaera</taxon>
    </lineage>
</organism>